<gene>
    <name evidence="1" type="ORF">VNO77_08749</name>
</gene>
<dbReference type="Proteomes" id="UP001367508">
    <property type="component" value="Unassembled WGS sequence"/>
</dbReference>
<name>A0AAN9ME46_CANGL</name>
<dbReference type="EMBL" id="JAYMYQ010000002">
    <property type="protein sequence ID" value="KAK7350302.1"/>
    <property type="molecule type" value="Genomic_DNA"/>
</dbReference>
<organism evidence="1 2">
    <name type="scientific">Canavalia gladiata</name>
    <name type="common">Sword bean</name>
    <name type="synonym">Dolichos gladiatus</name>
    <dbReference type="NCBI Taxonomy" id="3824"/>
    <lineage>
        <taxon>Eukaryota</taxon>
        <taxon>Viridiplantae</taxon>
        <taxon>Streptophyta</taxon>
        <taxon>Embryophyta</taxon>
        <taxon>Tracheophyta</taxon>
        <taxon>Spermatophyta</taxon>
        <taxon>Magnoliopsida</taxon>
        <taxon>eudicotyledons</taxon>
        <taxon>Gunneridae</taxon>
        <taxon>Pentapetalae</taxon>
        <taxon>rosids</taxon>
        <taxon>fabids</taxon>
        <taxon>Fabales</taxon>
        <taxon>Fabaceae</taxon>
        <taxon>Papilionoideae</taxon>
        <taxon>50 kb inversion clade</taxon>
        <taxon>NPAAA clade</taxon>
        <taxon>indigoferoid/millettioid clade</taxon>
        <taxon>Phaseoleae</taxon>
        <taxon>Canavalia</taxon>
    </lineage>
</organism>
<evidence type="ECO:0000313" key="2">
    <source>
        <dbReference type="Proteomes" id="UP001367508"/>
    </source>
</evidence>
<dbReference type="AlphaFoldDB" id="A0AAN9ME46"/>
<protein>
    <submittedName>
        <fullName evidence="1">Uncharacterized protein</fullName>
    </submittedName>
</protein>
<reference evidence="1 2" key="1">
    <citation type="submission" date="2024-01" db="EMBL/GenBank/DDBJ databases">
        <title>The genomes of 5 underutilized Papilionoideae crops provide insights into root nodulation and disease resistanc.</title>
        <authorList>
            <person name="Jiang F."/>
        </authorList>
    </citation>
    <scope>NUCLEOTIDE SEQUENCE [LARGE SCALE GENOMIC DNA]</scope>
    <source>
        <strain evidence="1">LVBAO_FW01</strain>
        <tissue evidence="1">Leaves</tissue>
    </source>
</reference>
<keyword evidence="2" id="KW-1185">Reference proteome</keyword>
<proteinExistence type="predicted"/>
<comment type="caution">
    <text evidence="1">The sequence shown here is derived from an EMBL/GenBank/DDBJ whole genome shotgun (WGS) entry which is preliminary data.</text>
</comment>
<accession>A0AAN9ME46</accession>
<evidence type="ECO:0000313" key="1">
    <source>
        <dbReference type="EMBL" id="KAK7350302.1"/>
    </source>
</evidence>
<sequence>MDPRISLHCRMVMRRPWALALGAEPSSSTRETRLVTNAVAVSYILLVNKALNTYLQVKLLKREWTFKAHFSLLSAPPLPRVRVALPCDPLFPKHFPSSPVLSKYEFMKHMNSSAETGAHPLTKLSKASCVTHKSNLSGMPTYVLGSMHVPKMLNTTYCSCSIKETTDVELLTGTKSDSM</sequence>